<dbReference type="PANTHER" id="PTHR11347">
    <property type="entry name" value="CYCLIC NUCLEOTIDE PHOSPHODIESTERASE"/>
    <property type="match status" value="1"/>
</dbReference>
<feature type="region of interest" description="Disordered" evidence="7">
    <location>
        <begin position="891"/>
        <end position="941"/>
    </location>
</feature>
<feature type="transmembrane region" description="Helical" evidence="8">
    <location>
        <begin position="94"/>
        <end position="112"/>
    </location>
</feature>
<feature type="transmembrane region" description="Helical" evidence="8">
    <location>
        <begin position="204"/>
        <end position="224"/>
    </location>
</feature>
<dbReference type="InterPro" id="IPR023088">
    <property type="entry name" value="PDEase"/>
</dbReference>
<feature type="binding site" evidence="4">
    <location>
        <begin position="539"/>
        <end position="543"/>
    </location>
    <ligand>
        <name>AMP</name>
        <dbReference type="ChEBI" id="CHEBI:456215"/>
    </ligand>
</feature>
<dbReference type="PROSITE" id="PS51845">
    <property type="entry name" value="PDEASE_I_2"/>
    <property type="match status" value="1"/>
</dbReference>
<evidence type="ECO:0000256" key="6">
    <source>
        <dbReference type="RuleBase" id="RU363067"/>
    </source>
</evidence>
<dbReference type="InterPro" id="IPR003607">
    <property type="entry name" value="HD/PDEase_dom"/>
</dbReference>
<dbReference type="PROSITE" id="PS00126">
    <property type="entry name" value="PDEASE_I_1"/>
    <property type="match status" value="1"/>
</dbReference>
<feature type="binding site" evidence="4">
    <location>
        <position position="580"/>
    </location>
    <ligand>
        <name>AMP</name>
        <dbReference type="ChEBI" id="CHEBI:456215"/>
    </ligand>
</feature>
<dbReference type="EC" id="3.1.4.-" evidence="6"/>
<feature type="domain" description="PDEase" evidence="9">
    <location>
        <begin position="529"/>
        <end position="968"/>
    </location>
</feature>
<protein>
    <recommendedName>
        <fullName evidence="6">Phosphodiesterase</fullName>
        <ecNumber evidence="6">3.1.4.-</ecNumber>
    </recommendedName>
</protein>
<dbReference type="EMBL" id="CDMZ01000047">
    <property type="protein sequence ID" value="CEM05356.1"/>
    <property type="molecule type" value="Genomic_DNA"/>
</dbReference>
<feature type="compositionally biased region" description="Basic and acidic residues" evidence="7">
    <location>
        <begin position="967"/>
        <end position="982"/>
    </location>
</feature>
<feature type="binding site" evidence="5">
    <location>
        <position position="784"/>
    </location>
    <ligand>
        <name>Zn(2+)</name>
        <dbReference type="ChEBI" id="CHEBI:29105"/>
        <label>1</label>
    </ligand>
</feature>
<feature type="binding site" evidence="5">
    <location>
        <position position="580"/>
    </location>
    <ligand>
        <name>Zn(2+)</name>
        <dbReference type="ChEBI" id="CHEBI:29105"/>
        <label>2</label>
    </ligand>
</feature>
<dbReference type="Gene3D" id="1.10.1300.10">
    <property type="entry name" value="3'5'-cyclic nucleotide phosphodiesterase, catalytic domain"/>
    <property type="match status" value="2"/>
</dbReference>
<comment type="similarity">
    <text evidence="6">Belongs to the cyclic nucleotide phosphodiesterase family.</text>
</comment>
<dbReference type="GO" id="GO:0007165">
    <property type="term" value="P:signal transduction"/>
    <property type="evidence" value="ECO:0007669"/>
    <property type="project" value="InterPro"/>
</dbReference>
<feature type="binding site" evidence="4">
    <location>
        <position position="784"/>
    </location>
    <ligand>
        <name>AMP</name>
        <dbReference type="ChEBI" id="CHEBI:456215"/>
    </ligand>
</feature>
<organism evidence="10">
    <name type="scientific">Chromera velia CCMP2878</name>
    <dbReference type="NCBI Taxonomy" id="1169474"/>
    <lineage>
        <taxon>Eukaryota</taxon>
        <taxon>Sar</taxon>
        <taxon>Alveolata</taxon>
        <taxon>Colpodellida</taxon>
        <taxon>Chromeraceae</taxon>
        <taxon>Chromera</taxon>
    </lineage>
</organism>
<feature type="binding site" evidence="5">
    <location>
        <position position="543"/>
    </location>
    <ligand>
        <name>Zn(2+)</name>
        <dbReference type="ChEBI" id="CHEBI:29105"/>
        <label>1</label>
    </ligand>
</feature>
<evidence type="ECO:0000256" key="2">
    <source>
        <dbReference type="ARBA" id="ARBA00022801"/>
    </source>
</evidence>
<evidence type="ECO:0000256" key="5">
    <source>
        <dbReference type="PIRSR" id="PIRSR623088-3"/>
    </source>
</evidence>
<keyword evidence="8" id="KW-1133">Transmembrane helix</keyword>
<feature type="compositionally biased region" description="Basic and acidic residues" evidence="7">
    <location>
        <begin position="640"/>
        <end position="658"/>
    </location>
</feature>
<feature type="region of interest" description="Disordered" evidence="7">
    <location>
        <begin position="1"/>
        <end position="39"/>
    </location>
</feature>
<keyword evidence="1 5" id="KW-0479">Metal-binding</keyword>
<feature type="compositionally biased region" description="Low complexity" evidence="7">
    <location>
        <begin position="9"/>
        <end position="21"/>
    </location>
</feature>
<feature type="active site" description="Proton donor" evidence="3">
    <location>
        <position position="539"/>
    </location>
</feature>
<keyword evidence="2 6" id="KW-0378">Hydrolase</keyword>
<evidence type="ECO:0000259" key="9">
    <source>
        <dbReference type="PROSITE" id="PS51845"/>
    </source>
</evidence>
<feature type="binding site" evidence="5">
    <location>
        <position position="580"/>
    </location>
    <ligand>
        <name>Zn(2+)</name>
        <dbReference type="ChEBI" id="CHEBI:29105"/>
        <label>1</label>
    </ligand>
</feature>
<dbReference type="InterPro" id="IPR036971">
    <property type="entry name" value="PDEase_catalytic_dom_sf"/>
</dbReference>
<feature type="region of interest" description="Disordered" evidence="7">
    <location>
        <begin position="442"/>
        <end position="469"/>
    </location>
</feature>
<feature type="transmembrane region" description="Helical" evidence="8">
    <location>
        <begin position="124"/>
        <end position="149"/>
    </location>
</feature>
<name>A0A0G4F0I5_9ALVE</name>
<proteinExistence type="inferred from homology"/>
<feature type="binding site" evidence="4">
    <location>
        <position position="839"/>
    </location>
    <ligand>
        <name>AMP</name>
        <dbReference type="ChEBI" id="CHEBI:456215"/>
    </ligand>
</feature>
<dbReference type="VEuPathDB" id="CryptoDB:Cvel_14577"/>
<accession>A0A0G4F0I5</accession>
<keyword evidence="8" id="KW-0472">Membrane</keyword>
<dbReference type="CDD" id="cd00077">
    <property type="entry name" value="HDc"/>
    <property type="match status" value="1"/>
</dbReference>
<evidence type="ECO:0000256" key="8">
    <source>
        <dbReference type="SAM" id="Phobius"/>
    </source>
</evidence>
<evidence type="ECO:0000256" key="3">
    <source>
        <dbReference type="PIRSR" id="PIRSR623088-1"/>
    </source>
</evidence>
<dbReference type="PRINTS" id="PR00387">
    <property type="entry name" value="PDIESTERASE1"/>
</dbReference>
<dbReference type="GO" id="GO:0046872">
    <property type="term" value="F:metal ion binding"/>
    <property type="evidence" value="ECO:0007669"/>
    <property type="project" value="UniProtKB-KW"/>
</dbReference>
<evidence type="ECO:0000313" key="10">
    <source>
        <dbReference type="EMBL" id="CEM05356.1"/>
    </source>
</evidence>
<sequence length="991" mass="109650">MKSEDDESPLSGSPLPGSHVPSGPPPCGSRTRGDQDEISPYTSHFLDRTLEDRYREERRRMPVTFSVVSAISIIPPFGSFFVNEDRLRTKLAAFGVLLAHSFLGVICSLYYFMIKCAPEHQRLLVDAIIVGVSIARLALSVVTILLIAGFAQPDVNAFLLTITSAFIIFLIHPFNAIELALFMICPGVVAVVQEFSEGRCESDFFHVNSSVMFGLVTGCFVYFARRYAVRERKDWCTKVKQKAEIRKLSILLFDINHDAQTKARESGDSDMAEVCALLESSYERCQGLADLLEKQKRSDLSSNAELSASEVLRAWQMVTKSDNLFTAKLGDLREEMIQKGIVRRGESDGQVVQAISGFLKAEFTQDNMRRLSSGGCGSAEQEFMSVVAPMNSSGGLGLSPCDCKNESCTLNRFWRRIPPLPLDINSWKTDLYSLAWQAVKEHDEQTPPTDAEQKYQQQQEQQQADGTAAAATRILDAKTGPSTSDWCRPHMPYFLLPAVCVRYLSPFLHTLRLERQRGISILESLGKELERRYPTSPYHNSVHAAEVTLSTIWLTEHCGVRTALPRLKTMAMTIAALCHDVGHPGVNNQFLKSIMHPLAVTYNDMSVLENFHAAETFRVLASLKDPAGAATGSSIIKFAEKEKRSGDGAAEKKEDKKHSPSMASESSRRRRRSSAEINLEEMEKMATAKKAPPLGAQSTDVQTSWQGPLLCNLSPANARALRQMIVELILSTDMSHHFDFVSKLKVRRQSPDFLQQMEGGEEGQQGGWDSDVWMTTMACLKMADLGHSAKPWEIHERYSLAVAEEFFQQGGSEKDLKLPVSSLCDRQVLSSRAALAKSQTGFISFVCVPLMSEIVEVELSFRHGTAPNVRRPSDPASEAAVSFGFGKVPGDVESNMSPGGLNNSSAHGSPRQRGRRRHRGNSAAFGSIQSRSPGGAHSSAVTPLCHTENVLQEMEHNITRWKQVAAEAEKEERVLERGESRKSSSSMGDVN</sequence>
<dbReference type="SUPFAM" id="SSF109604">
    <property type="entry name" value="HD-domain/PDEase-like"/>
    <property type="match status" value="2"/>
</dbReference>
<dbReference type="InterPro" id="IPR023174">
    <property type="entry name" value="PDEase_CS"/>
</dbReference>
<feature type="region of interest" description="Disordered" evidence="7">
    <location>
        <begin position="965"/>
        <end position="991"/>
    </location>
</feature>
<dbReference type="GO" id="GO:0004114">
    <property type="term" value="F:3',5'-cyclic-nucleotide phosphodiesterase activity"/>
    <property type="evidence" value="ECO:0007669"/>
    <property type="project" value="InterPro"/>
</dbReference>
<feature type="transmembrane region" description="Helical" evidence="8">
    <location>
        <begin position="63"/>
        <end position="82"/>
    </location>
</feature>
<reference evidence="10" key="1">
    <citation type="submission" date="2014-11" db="EMBL/GenBank/DDBJ databases">
        <authorList>
            <person name="Otto D Thomas"/>
            <person name="Naeem Raeece"/>
        </authorList>
    </citation>
    <scope>NUCLEOTIDE SEQUENCE</scope>
</reference>
<feature type="compositionally biased region" description="Basic residues" evidence="7">
    <location>
        <begin position="910"/>
        <end position="920"/>
    </location>
</feature>
<dbReference type="InterPro" id="IPR002073">
    <property type="entry name" value="PDEase_catalytic_dom"/>
</dbReference>
<feature type="compositionally biased region" description="Polar residues" evidence="7">
    <location>
        <begin position="894"/>
        <end position="907"/>
    </location>
</feature>
<keyword evidence="8" id="KW-0812">Transmembrane</keyword>
<feature type="binding site" evidence="5">
    <location>
        <position position="579"/>
    </location>
    <ligand>
        <name>Zn(2+)</name>
        <dbReference type="ChEBI" id="CHEBI:29105"/>
        <label>1</label>
    </ligand>
</feature>
<feature type="compositionally biased region" description="Low complexity" evidence="7">
    <location>
        <begin position="454"/>
        <end position="469"/>
    </location>
</feature>
<comment type="cofactor">
    <cofactor evidence="6">
        <name>a divalent metal cation</name>
        <dbReference type="ChEBI" id="CHEBI:60240"/>
    </cofactor>
    <text evidence="6">Binds 2 divalent metal cations per subunit. Site 1 may preferentially bind zinc ions, while site 2 has a preference for magnesium and/or manganese ions.</text>
</comment>
<dbReference type="Pfam" id="PF00233">
    <property type="entry name" value="PDEase_I"/>
    <property type="match status" value="2"/>
</dbReference>
<gene>
    <name evidence="10" type="ORF">Cvel_14577</name>
</gene>
<evidence type="ECO:0000256" key="4">
    <source>
        <dbReference type="PIRSR" id="PIRSR623088-2"/>
    </source>
</evidence>
<feature type="region of interest" description="Disordered" evidence="7">
    <location>
        <begin position="640"/>
        <end position="676"/>
    </location>
</feature>
<evidence type="ECO:0000256" key="7">
    <source>
        <dbReference type="SAM" id="MobiDB-lite"/>
    </source>
</evidence>
<evidence type="ECO:0000256" key="1">
    <source>
        <dbReference type="ARBA" id="ARBA00022723"/>
    </source>
</evidence>
<dbReference type="AlphaFoldDB" id="A0A0G4F0I5"/>
<feature type="transmembrane region" description="Helical" evidence="8">
    <location>
        <begin position="176"/>
        <end position="192"/>
    </location>
</feature>